<feature type="transmembrane region" description="Helical" evidence="7">
    <location>
        <begin position="234"/>
        <end position="254"/>
    </location>
</feature>
<protein>
    <submittedName>
        <fullName evidence="9">Phosphatase PAP2 family protein</fullName>
    </submittedName>
</protein>
<keyword evidence="6 7" id="KW-0472">Membrane</keyword>
<evidence type="ECO:0000256" key="7">
    <source>
        <dbReference type="SAM" id="Phobius"/>
    </source>
</evidence>
<dbReference type="PANTHER" id="PTHR14969:SF62">
    <property type="entry name" value="DECAPRENYLPHOSPHORYL-5-PHOSPHORIBOSE PHOSPHATASE RV3807C-RELATED"/>
    <property type="match status" value="1"/>
</dbReference>
<sequence length="263" mass="28982">MKGHYVKHKFALCLAAGAWLCMVLFVWLLPVGFSGYLQADADTLFWYSVSESGGVYGTTALALILCATAAYQQASMWHKVKAFSVGFGFLILTLGGVAALNEYVIKPITQVPRPSHTFLLAREGDKSLLPEFYIKTVPERQVYLQQHISQNATKYAEVAPEVLAHWVQESGYSFPSGHSQNAFMLGTMLALWLGLQLPGRRLWLLSIPLVWAVLVCLSRVALGVHSEWDVSLGAALGLLLAYLLSLTGVLHRIFKITKPEISS</sequence>
<organism evidence="9 10">
    <name type="scientific">Pontibacter rugosus</name>
    <dbReference type="NCBI Taxonomy" id="1745966"/>
    <lineage>
        <taxon>Bacteria</taxon>
        <taxon>Pseudomonadati</taxon>
        <taxon>Bacteroidota</taxon>
        <taxon>Cytophagia</taxon>
        <taxon>Cytophagales</taxon>
        <taxon>Hymenobacteraceae</taxon>
        <taxon>Pontibacter</taxon>
    </lineage>
</organism>
<dbReference type="CDD" id="cd01610">
    <property type="entry name" value="PAP2_like"/>
    <property type="match status" value="1"/>
</dbReference>
<dbReference type="PANTHER" id="PTHR14969">
    <property type="entry name" value="SPHINGOSINE-1-PHOSPHATE PHOSPHOHYDROLASE"/>
    <property type="match status" value="1"/>
</dbReference>
<evidence type="ECO:0000256" key="5">
    <source>
        <dbReference type="ARBA" id="ARBA00022989"/>
    </source>
</evidence>
<keyword evidence="2" id="KW-1003">Cell membrane</keyword>
<feature type="domain" description="Phosphatidic acid phosphatase type 2/haloperoxidase" evidence="8">
    <location>
        <begin position="87"/>
        <end position="245"/>
    </location>
</feature>
<evidence type="ECO:0000259" key="8">
    <source>
        <dbReference type="SMART" id="SM00014"/>
    </source>
</evidence>
<accession>A0ABW3SMK1</accession>
<dbReference type="Pfam" id="PF01569">
    <property type="entry name" value="PAP2"/>
    <property type="match status" value="1"/>
</dbReference>
<dbReference type="SUPFAM" id="SSF48317">
    <property type="entry name" value="Acid phosphatase/Vanadium-dependent haloperoxidase"/>
    <property type="match status" value="1"/>
</dbReference>
<dbReference type="InterPro" id="IPR000326">
    <property type="entry name" value="PAP2/HPO"/>
</dbReference>
<feature type="transmembrane region" description="Helical" evidence="7">
    <location>
        <begin position="53"/>
        <end position="71"/>
    </location>
</feature>
<feature type="transmembrane region" description="Helical" evidence="7">
    <location>
        <begin position="178"/>
        <end position="195"/>
    </location>
</feature>
<dbReference type="RefSeq" id="WP_377524309.1">
    <property type="nucleotide sequence ID" value="NZ_JBHTLD010000040.1"/>
</dbReference>
<proteinExistence type="predicted"/>
<comment type="subcellular location">
    <subcellularLocation>
        <location evidence="1">Cell membrane</location>
        <topology evidence="1">Multi-pass membrane protein</topology>
    </subcellularLocation>
</comment>
<evidence type="ECO:0000256" key="1">
    <source>
        <dbReference type="ARBA" id="ARBA00004651"/>
    </source>
</evidence>
<dbReference type="InterPro" id="IPR036938">
    <property type="entry name" value="PAP2/HPO_sf"/>
</dbReference>
<dbReference type="EMBL" id="JBHTLD010000040">
    <property type="protein sequence ID" value="MFD1185865.1"/>
    <property type="molecule type" value="Genomic_DNA"/>
</dbReference>
<keyword evidence="5 7" id="KW-1133">Transmembrane helix</keyword>
<gene>
    <name evidence="9" type="ORF">ACFQ2O_06575</name>
</gene>
<keyword evidence="10" id="KW-1185">Reference proteome</keyword>
<feature type="transmembrane region" description="Helical" evidence="7">
    <location>
        <begin position="83"/>
        <end position="105"/>
    </location>
</feature>
<evidence type="ECO:0000256" key="3">
    <source>
        <dbReference type="ARBA" id="ARBA00022692"/>
    </source>
</evidence>
<evidence type="ECO:0000256" key="2">
    <source>
        <dbReference type="ARBA" id="ARBA00022475"/>
    </source>
</evidence>
<reference evidence="10" key="1">
    <citation type="journal article" date="2019" name="Int. J. Syst. Evol. Microbiol.">
        <title>The Global Catalogue of Microorganisms (GCM) 10K type strain sequencing project: providing services to taxonomists for standard genome sequencing and annotation.</title>
        <authorList>
            <consortium name="The Broad Institute Genomics Platform"/>
            <consortium name="The Broad Institute Genome Sequencing Center for Infectious Disease"/>
            <person name="Wu L."/>
            <person name="Ma J."/>
        </authorList>
    </citation>
    <scope>NUCLEOTIDE SEQUENCE [LARGE SCALE GENOMIC DNA]</scope>
    <source>
        <strain evidence="10">JCM 31319</strain>
    </source>
</reference>
<evidence type="ECO:0000256" key="6">
    <source>
        <dbReference type="ARBA" id="ARBA00023136"/>
    </source>
</evidence>
<evidence type="ECO:0000313" key="9">
    <source>
        <dbReference type="EMBL" id="MFD1185865.1"/>
    </source>
</evidence>
<evidence type="ECO:0000256" key="4">
    <source>
        <dbReference type="ARBA" id="ARBA00022801"/>
    </source>
</evidence>
<evidence type="ECO:0000313" key="10">
    <source>
        <dbReference type="Proteomes" id="UP001597094"/>
    </source>
</evidence>
<keyword evidence="4" id="KW-0378">Hydrolase</keyword>
<feature type="transmembrane region" description="Helical" evidence="7">
    <location>
        <begin position="202"/>
        <end position="222"/>
    </location>
</feature>
<dbReference type="Proteomes" id="UP001597094">
    <property type="component" value="Unassembled WGS sequence"/>
</dbReference>
<feature type="transmembrane region" description="Helical" evidence="7">
    <location>
        <begin position="12"/>
        <end position="33"/>
    </location>
</feature>
<name>A0ABW3SMK1_9BACT</name>
<dbReference type="SMART" id="SM00014">
    <property type="entry name" value="acidPPc"/>
    <property type="match status" value="1"/>
</dbReference>
<comment type="caution">
    <text evidence="9">The sequence shown here is derived from an EMBL/GenBank/DDBJ whole genome shotgun (WGS) entry which is preliminary data.</text>
</comment>
<dbReference type="Gene3D" id="1.20.144.10">
    <property type="entry name" value="Phosphatidic acid phosphatase type 2/haloperoxidase"/>
    <property type="match status" value="1"/>
</dbReference>
<keyword evidence="3 7" id="KW-0812">Transmembrane</keyword>